<sequence>EDVADAMFELLKINMNADDLAQKNYNEKMNQIENSQKGCDKYWKNVIQVD</sequence>
<organism evidence="1 2">
    <name type="scientific">Racocetra persica</name>
    <dbReference type="NCBI Taxonomy" id="160502"/>
    <lineage>
        <taxon>Eukaryota</taxon>
        <taxon>Fungi</taxon>
        <taxon>Fungi incertae sedis</taxon>
        <taxon>Mucoromycota</taxon>
        <taxon>Glomeromycotina</taxon>
        <taxon>Glomeromycetes</taxon>
        <taxon>Diversisporales</taxon>
        <taxon>Gigasporaceae</taxon>
        <taxon>Racocetra</taxon>
    </lineage>
</organism>
<name>A0ACA9SWJ3_9GLOM</name>
<comment type="caution">
    <text evidence="1">The sequence shown here is derived from an EMBL/GenBank/DDBJ whole genome shotgun (WGS) entry which is preliminary data.</text>
</comment>
<reference evidence="1" key="1">
    <citation type="submission" date="2021-06" db="EMBL/GenBank/DDBJ databases">
        <authorList>
            <person name="Kallberg Y."/>
            <person name="Tangrot J."/>
            <person name="Rosling A."/>
        </authorList>
    </citation>
    <scope>NUCLEOTIDE SEQUENCE</scope>
    <source>
        <strain evidence="1">MA461A</strain>
    </source>
</reference>
<evidence type="ECO:0000313" key="1">
    <source>
        <dbReference type="EMBL" id="CAG8850874.1"/>
    </source>
</evidence>
<dbReference type="EMBL" id="CAJVQC010173062">
    <property type="protein sequence ID" value="CAG8850874.1"/>
    <property type="molecule type" value="Genomic_DNA"/>
</dbReference>
<gene>
    <name evidence="1" type="ORF">RPERSI_LOCUS36302</name>
</gene>
<feature type="non-terminal residue" evidence="1">
    <location>
        <position position="50"/>
    </location>
</feature>
<feature type="non-terminal residue" evidence="1">
    <location>
        <position position="1"/>
    </location>
</feature>
<protein>
    <submittedName>
        <fullName evidence="1">35293_t:CDS:1</fullName>
    </submittedName>
</protein>
<proteinExistence type="predicted"/>
<keyword evidence="2" id="KW-1185">Reference proteome</keyword>
<evidence type="ECO:0000313" key="2">
    <source>
        <dbReference type="Proteomes" id="UP000789920"/>
    </source>
</evidence>
<dbReference type="Proteomes" id="UP000789920">
    <property type="component" value="Unassembled WGS sequence"/>
</dbReference>
<accession>A0ACA9SWJ3</accession>